<keyword evidence="1" id="KW-1133">Transmembrane helix</keyword>
<feature type="domain" description="Protein FecR C-terminal" evidence="3">
    <location>
        <begin position="272"/>
        <end position="340"/>
    </location>
</feature>
<protein>
    <submittedName>
        <fullName evidence="4">FecR family protein</fullName>
    </submittedName>
</protein>
<keyword evidence="1" id="KW-0812">Transmembrane</keyword>
<evidence type="ECO:0000313" key="4">
    <source>
        <dbReference type="EMBL" id="MFC3810858.1"/>
    </source>
</evidence>
<gene>
    <name evidence="4" type="ORF">ACFOOI_09355</name>
</gene>
<feature type="transmembrane region" description="Helical" evidence="1">
    <location>
        <begin position="92"/>
        <end position="111"/>
    </location>
</feature>
<evidence type="ECO:0000313" key="5">
    <source>
        <dbReference type="Proteomes" id="UP001595616"/>
    </source>
</evidence>
<name>A0ABV7YU21_9BACT</name>
<sequence>MKDINFYTTEDFVQDLNFRKWVLGKLPQKDTFWEDWLADNPQKASMVEEAKTLVVATRINELEHYNHENTEGIANIMSQIKPINKWLKYRKIVAIAASVVIVLGVFLKYSGSLNMPFNKQISNNETENKSPSTLVMTLSDGTVVTLKKDSKLQVSEDFGGQFRTVTLSGEAFFEVKKDPEHPFLVIAGGVVTKVLGTSFTVRAYQGETKTSVAVKTGKVTVYQEKSMKQSNHPDQILLTPNQQAIFEKGNGKIVKTLVEKPMLLNKKEELLKFDYNETPIVTVLSQLEDAYGVKMVFDAELLANCNLTAAFGNEPLYDKIDIICETIQAKYEIADGQIVIYARGCK</sequence>
<dbReference type="PANTHER" id="PTHR30273:SF2">
    <property type="entry name" value="PROTEIN FECR"/>
    <property type="match status" value="1"/>
</dbReference>
<dbReference type="InterPro" id="IPR006860">
    <property type="entry name" value="FecR"/>
</dbReference>
<dbReference type="Gene3D" id="3.55.50.30">
    <property type="match status" value="1"/>
</dbReference>
<dbReference type="EMBL" id="JBHRYQ010000001">
    <property type="protein sequence ID" value="MFC3810858.1"/>
    <property type="molecule type" value="Genomic_DNA"/>
</dbReference>
<comment type="caution">
    <text evidence="4">The sequence shown here is derived from an EMBL/GenBank/DDBJ whole genome shotgun (WGS) entry which is preliminary data.</text>
</comment>
<evidence type="ECO:0000256" key="1">
    <source>
        <dbReference type="SAM" id="Phobius"/>
    </source>
</evidence>
<dbReference type="InterPro" id="IPR032508">
    <property type="entry name" value="FecR_C"/>
</dbReference>
<dbReference type="RefSeq" id="WP_379837333.1">
    <property type="nucleotide sequence ID" value="NZ_JBHRYQ010000001.1"/>
</dbReference>
<keyword evidence="1" id="KW-0472">Membrane</keyword>
<organism evidence="4 5">
    <name type="scientific">Lacihabitans lacunae</name>
    <dbReference type="NCBI Taxonomy" id="1028214"/>
    <lineage>
        <taxon>Bacteria</taxon>
        <taxon>Pseudomonadati</taxon>
        <taxon>Bacteroidota</taxon>
        <taxon>Cytophagia</taxon>
        <taxon>Cytophagales</taxon>
        <taxon>Leadbetterellaceae</taxon>
        <taxon>Lacihabitans</taxon>
    </lineage>
</organism>
<dbReference type="Gene3D" id="2.60.120.1440">
    <property type="match status" value="1"/>
</dbReference>
<keyword evidence="5" id="KW-1185">Reference proteome</keyword>
<dbReference type="Proteomes" id="UP001595616">
    <property type="component" value="Unassembled WGS sequence"/>
</dbReference>
<dbReference type="Pfam" id="PF16344">
    <property type="entry name" value="FecR_C"/>
    <property type="match status" value="1"/>
</dbReference>
<dbReference type="PANTHER" id="PTHR30273">
    <property type="entry name" value="PERIPLASMIC SIGNAL SENSOR AND SIGMA FACTOR ACTIVATOR FECR-RELATED"/>
    <property type="match status" value="1"/>
</dbReference>
<evidence type="ECO:0000259" key="3">
    <source>
        <dbReference type="Pfam" id="PF16344"/>
    </source>
</evidence>
<feature type="domain" description="FecR protein" evidence="2">
    <location>
        <begin position="132"/>
        <end position="219"/>
    </location>
</feature>
<evidence type="ECO:0000259" key="2">
    <source>
        <dbReference type="Pfam" id="PF04773"/>
    </source>
</evidence>
<dbReference type="InterPro" id="IPR012373">
    <property type="entry name" value="Ferrdict_sens_TM"/>
</dbReference>
<accession>A0ABV7YU21</accession>
<reference evidence="5" key="1">
    <citation type="journal article" date="2019" name="Int. J. Syst. Evol. Microbiol.">
        <title>The Global Catalogue of Microorganisms (GCM) 10K type strain sequencing project: providing services to taxonomists for standard genome sequencing and annotation.</title>
        <authorList>
            <consortium name="The Broad Institute Genomics Platform"/>
            <consortium name="The Broad Institute Genome Sequencing Center for Infectious Disease"/>
            <person name="Wu L."/>
            <person name="Ma J."/>
        </authorList>
    </citation>
    <scope>NUCLEOTIDE SEQUENCE [LARGE SCALE GENOMIC DNA]</scope>
    <source>
        <strain evidence="5">CECT 7956</strain>
    </source>
</reference>
<dbReference type="Pfam" id="PF04773">
    <property type="entry name" value="FecR"/>
    <property type="match status" value="1"/>
</dbReference>
<dbReference type="PIRSF" id="PIRSF018266">
    <property type="entry name" value="FecR"/>
    <property type="match status" value="1"/>
</dbReference>
<proteinExistence type="predicted"/>